<dbReference type="CDD" id="cd00158">
    <property type="entry name" value="RHOD"/>
    <property type="match status" value="1"/>
</dbReference>
<organism evidence="2 3">
    <name type="scientific">Halobacillus salinarum</name>
    <dbReference type="NCBI Taxonomy" id="2932257"/>
    <lineage>
        <taxon>Bacteria</taxon>
        <taxon>Bacillati</taxon>
        <taxon>Bacillota</taxon>
        <taxon>Bacilli</taxon>
        <taxon>Bacillales</taxon>
        <taxon>Bacillaceae</taxon>
        <taxon>Halobacillus</taxon>
    </lineage>
</organism>
<proteinExistence type="predicted"/>
<name>A0ABY4EPS9_9BACI</name>
<feature type="domain" description="Rhodanese" evidence="1">
    <location>
        <begin position="18"/>
        <end position="103"/>
    </location>
</feature>
<evidence type="ECO:0000313" key="3">
    <source>
        <dbReference type="Proteomes" id="UP000831787"/>
    </source>
</evidence>
<dbReference type="InterPro" id="IPR036873">
    <property type="entry name" value="Rhodanese-like_dom_sf"/>
</dbReference>
<dbReference type="SMART" id="SM00450">
    <property type="entry name" value="RHOD"/>
    <property type="match status" value="1"/>
</dbReference>
<reference evidence="2 3" key="1">
    <citation type="submission" date="2022-04" db="EMBL/GenBank/DDBJ databases">
        <title>Halobacillus sp. isolated from saltern.</title>
        <authorList>
            <person name="Won M."/>
            <person name="Lee C.-M."/>
            <person name="Woen H.-Y."/>
            <person name="Kwon S.-W."/>
        </authorList>
    </citation>
    <scope>NUCLEOTIDE SEQUENCE [LARGE SCALE GENOMIC DNA]</scope>
    <source>
        <strain evidence="2 3">SSBR10-3</strain>
    </source>
</reference>
<dbReference type="PANTHER" id="PTHR43031:SF17">
    <property type="entry name" value="SULFURTRANSFERASE YTWF-RELATED"/>
    <property type="match status" value="1"/>
</dbReference>
<evidence type="ECO:0000259" key="1">
    <source>
        <dbReference type="PROSITE" id="PS50206"/>
    </source>
</evidence>
<accession>A0ABY4EPS9</accession>
<dbReference type="InterPro" id="IPR001763">
    <property type="entry name" value="Rhodanese-like_dom"/>
</dbReference>
<protein>
    <submittedName>
        <fullName evidence="2">Rhodanese-like domain-containing protein</fullName>
    </submittedName>
</protein>
<dbReference type="PROSITE" id="PS50206">
    <property type="entry name" value="RHODANESE_3"/>
    <property type="match status" value="1"/>
</dbReference>
<dbReference type="Gene3D" id="3.40.250.10">
    <property type="entry name" value="Rhodanese-like domain"/>
    <property type="match status" value="1"/>
</dbReference>
<dbReference type="PANTHER" id="PTHR43031">
    <property type="entry name" value="FAD-DEPENDENT OXIDOREDUCTASE"/>
    <property type="match status" value="1"/>
</dbReference>
<dbReference type="Pfam" id="PF00581">
    <property type="entry name" value="Rhodanese"/>
    <property type="match status" value="1"/>
</dbReference>
<dbReference type="Proteomes" id="UP000831787">
    <property type="component" value="Chromosome"/>
</dbReference>
<gene>
    <name evidence="2" type="ORF">MUN89_09350</name>
</gene>
<sequence length="103" mass="11708">MSDIRQIKPDELEKLIEKDAEIRVIDVREEEEVAQGMIPTAQHIPLGTIPETLQNLDPANEYVMVCRSGKRSMNASEYLMAHGFKNVHNLEGGMLKWNGELVF</sequence>
<dbReference type="SUPFAM" id="SSF52821">
    <property type="entry name" value="Rhodanese/Cell cycle control phosphatase"/>
    <property type="match status" value="1"/>
</dbReference>
<evidence type="ECO:0000313" key="2">
    <source>
        <dbReference type="EMBL" id="UOQ46096.1"/>
    </source>
</evidence>
<keyword evidence="3" id="KW-1185">Reference proteome</keyword>
<dbReference type="InterPro" id="IPR050229">
    <property type="entry name" value="GlpE_sulfurtransferase"/>
</dbReference>
<dbReference type="RefSeq" id="WP_244713116.1">
    <property type="nucleotide sequence ID" value="NZ_CP095073.1"/>
</dbReference>
<dbReference type="EMBL" id="CP095073">
    <property type="protein sequence ID" value="UOQ46096.1"/>
    <property type="molecule type" value="Genomic_DNA"/>
</dbReference>